<protein>
    <submittedName>
        <fullName evidence="2">Uncharacterized protein</fullName>
    </submittedName>
</protein>
<evidence type="ECO:0000256" key="1">
    <source>
        <dbReference type="SAM" id="MobiDB-lite"/>
    </source>
</evidence>
<dbReference type="SUPFAM" id="SSF53300">
    <property type="entry name" value="vWA-like"/>
    <property type="match status" value="1"/>
</dbReference>
<organism evidence="2 3">
    <name type="scientific">Candidatus Niyogibacteria bacterium CG10_big_fil_rev_8_21_14_0_10_46_36</name>
    <dbReference type="NCBI Taxonomy" id="1974726"/>
    <lineage>
        <taxon>Bacteria</taxon>
        <taxon>Candidatus Niyogiibacteriota</taxon>
    </lineage>
</organism>
<dbReference type="EMBL" id="PFCO01000003">
    <property type="protein sequence ID" value="PIR69682.1"/>
    <property type="molecule type" value="Genomic_DNA"/>
</dbReference>
<name>A0A2H0TDQ1_9BACT</name>
<feature type="region of interest" description="Disordered" evidence="1">
    <location>
        <begin position="59"/>
        <end position="118"/>
    </location>
</feature>
<feature type="compositionally biased region" description="Gly residues" evidence="1">
    <location>
        <begin position="78"/>
        <end position="90"/>
    </location>
</feature>
<dbReference type="Gene3D" id="3.40.50.410">
    <property type="entry name" value="von Willebrand factor, type A domain"/>
    <property type="match status" value="1"/>
</dbReference>
<sequence length="474" mass="54216">MTVIVSDSIENKGKESARRHREKRREEIKKGLPGIIADESIITKKKGRIVKVPIRSLQNERFRQGKRRENEDGDDEGQGSGGVGVGQGSGKKGDIIGQRPADQSGRGAGKAGNEPGEEYIESEFEIEELIEMMLEDLELPNLQEKDIKEMEVIFGIKIKDIVKHGPQSLLHSKKSAKEGMRRFWFYLNYLESLLEETCPDITDERIKELIAFMALKEKDGILADAEALIQDADGVFIKRAKKDIEDGVVTEVDPFIIIETDDLRYRKLERDISYKSRAVIIAAMDVSASMSDMKKYLVRATLFWFIEFLRKLYEEVEVRFIVHHTKARFVPEEDFFRTVESGGTNCWTAYDAATDMLETKYPVSSWNRYVFHFSDGEDFDPASTIREIQRLKEKGVQMIGYGEIDIDGVAVSEYNLYSLFKKELPVTELNRKENDDLQVIIGNQNFPFVGVVLTGKEDILPAIRQFLKKGRFDR</sequence>
<reference evidence="3" key="1">
    <citation type="submission" date="2017-09" db="EMBL/GenBank/DDBJ databases">
        <title>Depth-based differentiation of microbial function through sediment-hosted aquifers and enrichment of novel symbionts in the deep terrestrial subsurface.</title>
        <authorList>
            <person name="Probst A.J."/>
            <person name="Ladd B."/>
            <person name="Jarett J.K."/>
            <person name="Geller-Mcgrath D.E."/>
            <person name="Sieber C.M.K."/>
            <person name="Emerson J.B."/>
            <person name="Anantharaman K."/>
            <person name="Thomas B.C."/>
            <person name="Malmstrom R."/>
            <person name="Stieglmeier M."/>
            <person name="Klingl A."/>
            <person name="Woyke T."/>
            <person name="Ryan C.M."/>
            <person name="Banfield J.F."/>
        </authorList>
    </citation>
    <scope>NUCLEOTIDE SEQUENCE [LARGE SCALE GENOMIC DNA]</scope>
</reference>
<accession>A0A2H0TDQ1</accession>
<feature type="region of interest" description="Disordered" evidence="1">
    <location>
        <begin position="1"/>
        <end position="37"/>
    </location>
</feature>
<feature type="compositionally biased region" description="Basic and acidic residues" evidence="1">
    <location>
        <begin position="59"/>
        <end position="70"/>
    </location>
</feature>
<dbReference type="Pfam" id="PF04285">
    <property type="entry name" value="DUF444"/>
    <property type="match status" value="1"/>
</dbReference>
<evidence type="ECO:0000313" key="3">
    <source>
        <dbReference type="Proteomes" id="UP000231503"/>
    </source>
</evidence>
<dbReference type="AlphaFoldDB" id="A0A2H0TDQ1"/>
<dbReference type="CDD" id="cd00198">
    <property type="entry name" value="vWFA"/>
    <property type="match status" value="1"/>
</dbReference>
<dbReference type="InterPro" id="IPR036465">
    <property type="entry name" value="vWFA_dom_sf"/>
</dbReference>
<evidence type="ECO:0000313" key="2">
    <source>
        <dbReference type="EMBL" id="PIR69682.1"/>
    </source>
</evidence>
<dbReference type="InterPro" id="IPR006698">
    <property type="entry name" value="UPF0229"/>
</dbReference>
<comment type="caution">
    <text evidence="2">The sequence shown here is derived from an EMBL/GenBank/DDBJ whole genome shotgun (WGS) entry which is preliminary data.</text>
</comment>
<proteinExistence type="predicted"/>
<dbReference type="PANTHER" id="PTHR30510">
    <property type="entry name" value="UPF0229 PROTEIN YEAH"/>
    <property type="match status" value="1"/>
</dbReference>
<dbReference type="Proteomes" id="UP000231503">
    <property type="component" value="Unassembled WGS sequence"/>
</dbReference>
<dbReference type="PANTHER" id="PTHR30510:SF2">
    <property type="entry name" value="UPF0229 PROTEIN YEAH"/>
    <property type="match status" value="1"/>
</dbReference>
<gene>
    <name evidence="2" type="ORF">COU47_01145</name>
</gene>